<accession>A0ABX0AA00</accession>
<dbReference type="PANTHER" id="PTHR38445">
    <property type="entry name" value="HTH-TYPE TRANSCRIPTIONAL REPRESSOR YTRA"/>
    <property type="match status" value="1"/>
</dbReference>
<organism evidence="5 6">
    <name type="scientific">Pallidibacillus pasinlerensis</name>
    <dbReference type="NCBI Taxonomy" id="2703818"/>
    <lineage>
        <taxon>Bacteria</taxon>
        <taxon>Bacillati</taxon>
        <taxon>Bacillota</taxon>
        <taxon>Bacilli</taxon>
        <taxon>Bacillales</taxon>
        <taxon>Bacillaceae</taxon>
        <taxon>Pallidibacillus</taxon>
    </lineage>
</organism>
<dbReference type="EMBL" id="JAACYS010000039">
    <property type="protein sequence ID" value="NCU17932.1"/>
    <property type="molecule type" value="Genomic_DNA"/>
</dbReference>
<dbReference type="CDD" id="cd07377">
    <property type="entry name" value="WHTH_GntR"/>
    <property type="match status" value="1"/>
</dbReference>
<evidence type="ECO:0000256" key="2">
    <source>
        <dbReference type="ARBA" id="ARBA00023125"/>
    </source>
</evidence>
<dbReference type="Gene3D" id="1.10.10.10">
    <property type="entry name" value="Winged helix-like DNA-binding domain superfamily/Winged helix DNA-binding domain"/>
    <property type="match status" value="1"/>
</dbReference>
<dbReference type="Pfam" id="PF00392">
    <property type="entry name" value="GntR"/>
    <property type="match status" value="1"/>
</dbReference>
<evidence type="ECO:0000313" key="5">
    <source>
        <dbReference type="EMBL" id="NCU17932.1"/>
    </source>
</evidence>
<evidence type="ECO:0000256" key="1">
    <source>
        <dbReference type="ARBA" id="ARBA00023015"/>
    </source>
</evidence>
<dbReference type="Proteomes" id="UP000743899">
    <property type="component" value="Unassembled WGS sequence"/>
</dbReference>
<gene>
    <name evidence="5" type="ORF">GW534_09340</name>
</gene>
<name>A0ABX0AA00_9BACI</name>
<dbReference type="InterPro" id="IPR036390">
    <property type="entry name" value="WH_DNA-bd_sf"/>
</dbReference>
<dbReference type="SUPFAM" id="SSF46785">
    <property type="entry name" value="Winged helix' DNA-binding domain"/>
    <property type="match status" value="1"/>
</dbReference>
<evidence type="ECO:0000256" key="3">
    <source>
        <dbReference type="ARBA" id="ARBA00023163"/>
    </source>
</evidence>
<proteinExistence type="predicted"/>
<evidence type="ECO:0000259" key="4">
    <source>
        <dbReference type="PROSITE" id="PS50949"/>
    </source>
</evidence>
<protein>
    <submittedName>
        <fullName evidence="5">GntR family transcriptional regulator</fullName>
    </submittedName>
</protein>
<keyword evidence="2" id="KW-0238">DNA-binding</keyword>
<reference evidence="5 6" key="1">
    <citation type="submission" date="2020-01" db="EMBL/GenBank/DDBJ databases">
        <title>A novel Bacillus sp. from Pasinler.</title>
        <authorList>
            <person name="Adiguzel A."/>
            <person name="Ay H."/>
            <person name="Baltaci M.O."/>
        </authorList>
    </citation>
    <scope>NUCLEOTIDE SEQUENCE [LARGE SCALE GENOMIC DNA]</scope>
    <source>
        <strain evidence="5 6">P1</strain>
    </source>
</reference>
<dbReference type="RefSeq" id="WP_161920761.1">
    <property type="nucleotide sequence ID" value="NZ_JAACYS010000039.1"/>
</dbReference>
<dbReference type="SMART" id="SM00345">
    <property type="entry name" value="HTH_GNTR"/>
    <property type="match status" value="1"/>
</dbReference>
<comment type="caution">
    <text evidence="5">The sequence shown here is derived from an EMBL/GenBank/DDBJ whole genome shotgun (WGS) entry which is preliminary data.</text>
</comment>
<dbReference type="InterPro" id="IPR000524">
    <property type="entry name" value="Tscrpt_reg_HTH_GntR"/>
</dbReference>
<feature type="domain" description="HTH gntR-type" evidence="4">
    <location>
        <begin position="11"/>
        <end position="79"/>
    </location>
</feature>
<keyword evidence="3" id="KW-0804">Transcription</keyword>
<keyword evidence="1" id="KW-0805">Transcription regulation</keyword>
<evidence type="ECO:0000313" key="6">
    <source>
        <dbReference type="Proteomes" id="UP000743899"/>
    </source>
</evidence>
<dbReference type="InterPro" id="IPR036388">
    <property type="entry name" value="WH-like_DNA-bd_sf"/>
</dbReference>
<dbReference type="PROSITE" id="PS50949">
    <property type="entry name" value="HTH_GNTR"/>
    <property type="match status" value="1"/>
</dbReference>
<dbReference type="PANTHER" id="PTHR38445:SF12">
    <property type="entry name" value="GNTR-FAMILY TRANSCRIPTIONAL REGULATOR"/>
    <property type="match status" value="1"/>
</dbReference>
<keyword evidence="6" id="KW-1185">Reference proteome</keyword>
<sequence length="131" mass="14677">MMIMLDLQSETPIYMQLKNKIIEGIASKQLNPGDPLPSVRNLAQDLGINMHTVNKAYQLLKQDGIIHIHRQKGVVINPDGMPEADDSYVTLLKEQLRPLLSESICRGMGEEEILSYCKGIMEEIKKGGDKT</sequence>